<evidence type="ECO:0000313" key="3">
    <source>
        <dbReference type="EMBL" id="SDI56221.1"/>
    </source>
</evidence>
<gene>
    <name evidence="3" type="ORF">SAMN05421850_103347</name>
</gene>
<proteinExistence type="predicted"/>
<dbReference type="EMBL" id="FNEB01000003">
    <property type="protein sequence ID" value="SDI56221.1"/>
    <property type="molecule type" value="Genomic_DNA"/>
</dbReference>
<dbReference type="GO" id="GO:0008168">
    <property type="term" value="F:methyltransferase activity"/>
    <property type="evidence" value="ECO:0007669"/>
    <property type="project" value="UniProtKB-KW"/>
</dbReference>
<dbReference type="Pfam" id="PF05050">
    <property type="entry name" value="Methyltransf_21"/>
    <property type="match status" value="1"/>
</dbReference>
<protein>
    <submittedName>
        <fullName evidence="3">Methyltransferase, FkbM family</fullName>
    </submittedName>
</protein>
<dbReference type="InterPro" id="IPR029063">
    <property type="entry name" value="SAM-dependent_MTases_sf"/>
</dbReference>
<dbReference type="GO" id="GO:0032259">
    <property type="term" value="P:methylation"/>
    <property type="evidence" value="ECO:0007669"/>
    <property type="project" value="UniProtKB-KW"/>
</dbReference>
<dbReference type="RefSeq" id="WP_090028281.1">
    <property type="nucleotide sequence ID" value="NZ_FNEB01000003.1"/>
</dbReference>
<dbReference type="AlphaFoldDB" id="A0A1G8LKJ9"/>
<dbReference type="InterPro" id="IPR052514">
    <property type="entry name" value="SAM-dependent_MTase"/>
</dbReference>
<dbReference type="SUPFAM" id="SSF53335">
    <property type="entry name" value="S-adenosyl-L-methionine-dependent methyltransferases"/>
    <property type="match status" value="1"/>
</dbReference>
<dbReference type="InterPro" id="IPR006342">
    <property type="entry name" value="FkbM_mtfrase"/>
</dbReference>
<accession>A0A1G8LKJ9</accession>
<evidence type="ECO:0000313" key="4">
    <source>
        <dbReference type="Proteomes" id="UP000199340"/>
    </source>
</evidence>
<name>A0A1G8LKJ9_9RHOB</name>
<dbReference type="STRING" id="490829.SAMN05421850_103347"/>
<dbReference type="PANTHER" id="PTHR34203">
    <property type="entry name" value="METHYLTRANSFERASE, FKBM FAMILY PROTEIN"/>
    <property type="match status" value="1"/>
</dbReference>
<organism evidence="3 4">
    <name type="scientific">Lutimaribacter saemankumensis</name>
    <dbReference type="NCBI Taxonomy" id="490829"/>
    <lineage>
        <taxon>Bacteria</taxon>
        <taxon>Pseudomonadati</taxon>
        <taxon>Pseudomonadota</taxon>
        <taxon>Alphaproteobacteria</taxon>
        <taxon>Rhodobacterales</taxon>
        <taxon>Roseobacteraceae</taxon>
        <taxon>Lutimaribacter</taxon>
    </lineage>
</organism>
<dbReference type="Gene3D" id="3.40.50.150">
    <property type="entry name" value="Vaccinia Virus protein VP39"/>
    <property type="match status" value="1"/>
</dbReference>
<keyword evidence="3" id="KW-0808">Transferase</keyword>
<dbReference type="NCBIfam" id="TIGR01444">
    <property type="entry name" value="fkbM_fam"/>
    <property type="match status" value="1"/>
</dbReference>
<dbReference type="Proteomes" id="UP000199340">
    <property type="component" value="Unassembled WGS sequence"/>
</dbReference>
<keyword evidence="3" id="KW-0489">Methyltransferase</keyword>
<reference evidence="3 4" key="1">
    <citation type="submission" date="2016-10" db="EMBL/GenBank/DDBJ databases">
        <authorList>
            <person name="de Groot N.N."/>
        </authorList>
    </citation>
    <scope>NUCLEOTIDE SEQUENCE [LARGE SCALE GENOMIC DNA]</scope>
    <source>
        <strain evidence="3 4">DSM 28010</strain>
    </source>
</reference>
<evidence type="ECO:0000256" key="1">
    <source>
        <dbReference type="SAM" id="MobiDB-lite"/>
    </source>
</evidence>
<dbReference type="PANTHER" id="PTHR34203:SF15">
    <property type="entry name" value="SLL1173 PROTEIN"/>
    <property type="match status" value="1"/>
</dbReference>
<evidence type="ECO:0000259" key="2">
    <source>
        <dbReference type="Pfam" id="PF05050"/>
    </source>
</evidence>
<feature type="domain" description="Methyltransferase FkbM" evidence="2">
    <location>
        <begin position="45"/>
        <end position="199"/>
    </location>
</feature>
<sequence length="223" mass="25064">MAEEQDKKQRRRARWKEQRKLKNARSEGMMLGIVSMLEPGDVVLDCGANVGAVCEPLARTGAIVHAFEPDPYAFGQLSERVGKYDNVTLHNVAVGTKKGTVKLQRAEGFDDDPARNSVKSTILEGGRSTAEGDTVDVELIDFPKFVKALLKKHGKIAFLKMDIEGAELELMEKMFAADMFENIKLTVVETHEKKFKDLRPRFARLREDVGAKYPVTKINLDWI</sequence>
<dbReference type="OrthoDB" id="4104638at2"/>
<feature type="region of interest" description="Disordered" evidence="1">
    <location>
        <begin position="1"/>
        <end position="21"/>
    </location>
</feature>
<keyword evidence="4" id="KW-1185">Reference proteome</keyword>